<comment type="caution">
    <text evidence="1">The sequence shown here is derived from an EMBL/GenBank/DDBJ whole genome shotgun (WGS) entry which is preliminary data.</text>
</comment>
<protein>
    <submittedName>
        <fullName evidence="1">Uncharacterized protein</fullName>
    </submittedName>
</protein>
<gene>
    <name evidence="1" type="ORF">A6P07_00340</name>
</gene>
<dbReference type="Proteomes" id="UP000094893">
    <property type="component" value="Unassembled WGS sequence"/>
</dbReference>
<evidence type="ECO:0000313" key="2">
    <source>
        <dbReference type="Proteomes" id="UP000094893"/>
    </source>
</evidence>
<proteinExistence type="predicted"/>
<dbReference type="RefSeq" id="WP_024892830.1">
    <property type="nucleotide sequence ID" value="NZ_LWRZ01000204.1"/>
</dbReference>
<dbReference type="AlphaFoldDB" id="A0A1C2J4W1"/>
<dbReference type="EMBL" id="LWSA01000005">
    <property type="protein sequence ID" value="OCX77304.1"/>
    <property type="molecule type" value="Genomic_DNA"/>
</dbReference>
<accession>A0A1C2J4W1</accession>
<organism evidence="1 2">
    <name type="scientific">Acidithiobacillus thiooxidans</name>
    <name type="common">Thiobacillus thiooxidans</name>
    <dbReference type="NCBI Taxonomy" id="930"/>
    <lineage>
        <taxon>Bacteria</taxon>
        <taxon>Pseudomonadati</taxon>
        <taxon>Pseudomonadota</taxon>
        <taxon>Acidithiobacillia</taxon>
        <taxon>Acidithiobacillales</taxon>
        <taxon>Acidithiobacillaceae</taxon>
        <taxon>Acidithiobacillus</taxon>
    </lineage>
</organism>
<reference evidence="1 2" key="1">
    <citation type="journal article" date="2016" name="Int. J. Mol. Sci.">
        <title>Comparative genomics of the extreme acidophile Acidithiobacillus thiooxidans reveals intraspecific divergence and niche adaptation.</title>
        <authorList>
            <person name="Zhang X."/>
            <person name="Feng X."/>
            <person name="Tao J."/>
            <person name="Ma L."/>
            <person name="Xiao Y."/>
            <person name="Liang Y."/>
            <person name="Liu X."/>
            <person name="Yin H."/>
        </authorList>
    </citation>
    <scope>NUCLEOTIDE SEQUENCE [LARGE SCALE GENOMIC DNA]</scope>
    <source>
        <strain evidence="1 2">A02</strain>
    </source>
</reference>
<name>A0A1C2J4W1_ACITH</name>
<evidence type="ECO:0000313" key="1">
    <source>
        <dbReference type="EMBL" id="OCX77304.1"/>
    </source>
</evidence>
<sequence>MPRLGDTLLKHLVTKETDHPESDIECAALTGSEKQISWATDIRASRMLVAKSGRVLFGALLASREQSEEFMICLQSIRRAHWWIETRTLGHGQFLLAALDEGFLVQHVTPPKDNATAHAVLEEALLAPSRVRGPIAEVSLTTGKVRVVLIEFDEDTNTLLKRCGYRWDAPAWTRPVAEDVSEHRASEIAVRLLAHGCPVRIFDEALRQRTVENAYEPESPRRVEVSTSAKYSTKFHLVWTLDEKPVQCKKAAQQLRGAKVFDDGAYVTASHFEEILDFAGENGFTITPEAQSLIEVEKGKLAGSVKVAARPKAGAGIPPQPALAPANGEIDADLLDN</sequence>